<reference evidence="2 3" key="1">
    <citation type="submission" date="2019-09" db="EMBL/GenBank/DDBJ databases">
        <title>Genome sequencing of strain KACC 19306.</title>
        <authorList>
            <person name="Heo J."/>
            <person name="Kim S.-J."/>
            <person name="Kim J.-S."/>
            <person name="Hong S.-B."/>
            <person name="Kwon S.-W."/>
        </authorList>
    </citation>
    <scope>NUCLEOTIDE SEQUENCE [LARGE SCALE GENOMIC DNA]</scope>
    <source>
        <strain evidence="2 3">KACC 19306</strain>
    </source>
</reference>
<sequence>MPTIRIGDETYSRLQVLAVPFTDTPSTVIDRLLDYWNQGQTHGERVVRDEPRTMLTPELLELVRSGILEDGESLIWRRPQKGVTHRAHIRADGIHLEDGSTHSTPSSAAKHLAGGEVNGWRVWRTERGDLPLASYTSRADAVASPDQEIARDGEFRLTAGAAKATARRGDGNSMVLTSFLGPLPVHESMSERNRARRHAALRSERFVEVEPGIFELVGELELPSPSAASTIILGHESNGRELWKDRAGLPLGDR</sequence>
<evidence type="ECO:0000259" key="1">
    <source>
        <dbReference type="Pfam" id="PF18755"/>
    </source>
</evidence>
<gene>
    <name evidence="2" type="ORF">FLP10_11430</name>
</gene>
<dbReference type="EMBL" id="CP043505">
    <property type="protein sequence ID" value="QEO14960.1"/>
    <property type="molecule type" value="Genomic_DNA"/>
</dbReference>
<dbReference type="RefSeq" id="WP_149160979.1">
    <property type="nucleotide sequence ID" value="NZ_CP043505.1"/>
</dbReference>
<evidence type="ECO:0000313" key="2">
    <source>
        <dbReference type="EMBL" id="QEO14960.1"/>
    </source>
</evidence>
<organism evidence="2 3">
    <name type="scientific">Agromyces intestinalis</name>
    <dbReference type="NCBI Taxonomy" id="2592652"/>
    <lineage>
        <taxon>Bacteria</taxon>
        <taxon>Bacillati</taxon>
        <taxon>Actinomycetota</taxon>
        <taxon>Actinomycetes</taxon>
        <taxon>Micrococcales</taxon>
        <taxon>Microbacteriaceae</taxon>
        <taxon>Agromyces</taxon>
    </lineage>
</organism>
<proteinExistence type="predicted"/>
<dbReference type="Proteomes" id="UP000324678">
    <property type="component" value="Chromosome"/>
</dbReference>
<accession>A0A5C1YHR8</accession>
<feature type="domain" description="RAMA" evidence="1">
    <location>
        <begin position="58"/>
        <end position="136"/>
    </location>
</feature>
<evidence type="ECO:0000313" key="3">
    <source>
        <dbReference type="Proteomes" id="UP000324678"/>
    </source>
</evidence>
<protein>
    <submittedName>
        <fullName evidence="2">DUF4357 domain-containing protein</fullName>
    </submittedName>
</protein>
<dbReference type="InterPro" id="IPR040843">
    <property type="entry name" value="RAMA"/>
</dbReference>
<dbReference type="Pfam" id="PF18755">
    <property type="entry name" value="RAMA"/>
    <property type="match status" value="1"/>
</dbReference>
<keyword evidence="3" id="KW-1185">Reference proteome</keyword>
<dbReference type="KEGG" id="ail:FLP10_11430"/>
<dbReference type="AlphaFoldDB" id="A0A5C1YHR8"/>
<name>A0A5C1YHR8_9MICO</name>
<dbReference type="OrthoDB" id="9798761at2"/>